<keyword evidence="1" id="KW-1133">Transmembrane helix</keyword>
<protein>
    <recommendedName>
        <fullName evidence="3">t-SNARE coiled-coil homology domain-containing protein</fullName>
    </recommendedName>
</protein>
<proteinExistence type="predicted"/>
<dbReference type="EMBL" id="PP511792">
    <property type="protein sequence ID" value="XCD07587.1"/>
    <property type="molecule type" value="Genomic_DNA"/>
</dbReference>
<reference evidence="2" key="1">
    <citation type="submission" date="2024-03" db="EMBL/GenBank/DDBJ databases">
        <title>Diverse circular DNA viruses in blood, oral, and fecal samples of captive lemurs.</title>
        <authorList>
            <person name="Paietta E.N."/>
            <person name="Kraberger S."/>
            <person name="Lund M.C."/>
            <person name="Custer J.M."/>
            <person name="Vargas K.M."/>
            <person name="Ehmke E.E."/>
            <person name="Yoder A.D."/>
            <person name="Varsani A."/>
        </authorList>
    </citation>
    <scope>NUCLEOTIDE SEQUENCE</scope>
    <source>
        <strain evidence="2">Duke_28FS_2</strain>
    </source>
</reference>
<evidence type="ECO:0000256" key="1">
    <source>
        <dbReference type="SAM" id="Phobius"/>
    </source>
</evidence>
<name>A0AAU8B9I3_9CAUD</name>
<keyword evidence="1" id="KW-0812">Transmembrane</keyword>
<evidence type="ECO:0008006" key="3">
    <source>
        <dbReference type="Google" id="ProtNLM"/>
    </source>
</evidence>
<accession>A0AAU8B9I3</accession>
<sequence>MINNVIDAEYEIVERNQEATRYLYRNARRRDHRKTAMVQRLFVIALALLAVAVMLALWVS</sequence>
<feature type="transmembrane region" description="Helical" evidence="1">
    <location>
        <begin position="38"/>
        <end position="59"/>
    </location>
</feature>
<keyword evidence="1" id="KW-0472">Membrane</keyword>
<organism evidence="2">
    <name type="scientific">Dulem virus 33</name>
    <dbReference type="NCBI Taxonomy" id="3145751"/>
    <lineage>
        <taxon>Viruses</taxon>
        <taxon>Duplodnaviria</taxon>
        <taxon>Heunggongvirae</taxon>
        <taxon>Uroviricota</taxon>
        <taxon>Caudoviricetes</taxon>
    </lineage>
</organism>
<evidence type="ECO:0000313" key="2">
    <source>
        <dbReference type="EMBL" id="XCD07587.1"/>
    </source>
</evidence>